<dbReference type="SUPFAM" id="SSF55729">
    <property type="entry name" value="Acyl-CoA N-acyltransferases (Nat)"/>
    <property type="match status" value="1"/>
</dbReference>
<gene>
    <name evidence="2" type="ORF">CBF35_12900</name>
</gene>
<dbReference type="GeneID" id="98569242"/>
<dbReference type="OrthoDB" id="9786032at2"/>
<dbReference type="CDD" id="cd04301">
    <property type="entry name" value="NAT_SF"/>
    <property type="match status" value="1"/>
</dbReference>
<organism evidence="2 3">
    <name type="scientific">Vagococcus salmoninarum</name>
    <dbReference type="NCBI Taxonomy" id="2739"/>
    <lineage>
        <taxon>Bacteria</taxon>
        <taxon>Bacillati</taxon>
        <taxon>Bacillota</taxon>
        <taxon>Bacilli</taxon>
        <taxon>Lactobacillales</taxon>
        <taxon>Enterococcaceae</taxon>
        <taxon>Vagococcus</taxon>
    </lineage>
</organism>
<dbReference type="RefSeq" id="WP_126781774.1">
    <property type="nucleotide sequence ID" value="NZ_NGJU01000022.1"/>
</dbReference>
<evidence type="ECO:0000313" key="3">
    <source>
        <dbReference type="Proteomes" id="UP000287239"/>
    </source>
</evidence>
<dbReference type="InterPro" id="IPR016181">
    <property type="entry name" value="Acyl_CoA_acyltransferase"/>
</dbReference>
<dbReference type="EMBL" id="NGJU01000022">
    <property type="protein sequence ID" value="RST92484.1"/>
    <property type="molecule type" value="Genomic_DNA"/>
</dbReference>
<reference evidence="2 3" key="1">
    <citation type="submission" date="2017-05" db="EMBL/GenBank/DDBJ databases">
        <title>Vagococcus spp. assemblies.</title>
        <authorList>
            <person name="Gulvik C.A."/>
        </authorList>
    </citation>
    <scope>NUCLEOTIDE SEQUENCE [LARGE SCALE GENOMIC DNA]</scope>
    <source>
        <strain evidence="2 3">NCFB 2777</strain>
    </source>
</reference>
<evidence type="ECO:0000313" key="2">
    <source>
        <dbReference type="EMBL" id="RST92484.1"/>
    </source>
</evidence>
<evidence type="ECO:0000259" key="1">
    <source>
        <dbReference type="PROSITE" id="PS51186"/>
    </source>
</evidence>
<comment type="caution">
    <text evidence="2">The sequence shown here is derived from an EMBL/GenBank/DDBJ whole genome shotgun (WGS) entry which is preliminary data.</text>
</comment>
<feature type="domain" description="N-acetyltransferase" evidence="1">
    <location>
        <begin position="5"/>
        <end position="158"/>
    </location>
</feature>
<protein>
    <recommendedName>
        <fullName evidence="1">N-acetyltransferase domain-containing protein</fullName>
    </recommendedName>
</protein>
<dbReference type="AlphaFoldDB" id="A0A429ZFS2"/>
<sequence length="159" mass="18360">MVHKINLVQIQVEELSTFWQIQKVSFQDLLTKYQDFETNPSNESLERVSQRYQRKGTKFYFITSSNKAIGGVVVTKTGEGTAHIGPIFIKPTEQGKGYGQIAMLAVEKTYPEIKEWQLDTIKEERKLIHLYQKIGYQFQGNGQKIKENMTIIDLIKISD</sequence>
<dbReference type="Proteomes" id="UP000287239">
    <property type="component" value="Unassembled WGS sequence"/>
</dbReference>
<dbReference type="Pfam" id="PF00583">
    <property type="entry name" value="Acetyltransf_1"/>
    <property type="match status" value="1"/>
</dbReference>
<dbReference type="Gene3D" id="3.40.630.30">
    <property type="match status" value="1"/>
</dbReference>
<keyword evidence="3" id="KW-1185">Reference proteome</keyword>
<name>A0A429ZFS2_9ENTE</name>
<proteinExistence type="predicted"/>
<dbReference type="InterPro" id="IPR000182">
    <property type="entry name" value="GNAT_dom"/>
</dbReference>
<dbReference type="GO" id="GO:0016747">
    <property type="term" value="F:acyltransferase activity, transferring groups other than amino-acyl groups"/>
    <property type="evidence" value="ECO:0007669"/>
    <property type="project" value="InterPro"/>
</dbReference>
<accession>A0A429ZFS2</accession>
<dbReference type="PROSITE" id="PS51186">
    <property type="entry name" value="GNAT"/>
    <property type="match status" value="1"/>
</dbReference>